<proteinExistence type="predicted"/>
<accession>C6VSQ6</accession>
<dbReference type="RefSeq" id="WP_015811132.1">
    <property type="nucleotide sequence ID" value="NC_013037.1"/>
</dbReference>
<protein>
    <submittedName>
        <fullName evidence="1">Uncharacterized protein</fullName>
    </submittedName>
</protein>
<dbReference type="OrthoDB" id="937960at2"/>
<reference evidence="1 2" key="1">
    <citation type="journal article" date="2009" name="Stand. Genomic Sci.">
        <title>Complete genome sequence of Dyadobacter fermentans type strain (NS114).</title>
        <authorList>
            <person name="Lang E."/>
            <person name="Lapidus A."/>
            <person name="Chertkov O."/>
            <person name="Brettin T."/>
            <person name="Detter J.C."/>
            <person name="Han C."/>
            <person name="Copeland A."/>
            <person name="Glavina Del Rio T."/>
            <person name="Nolan M."/>
            <person name="Chen F."/>
            <person name="Lucas S."/>
            <person name="Tice H."/>
            <person name="Cheng J.F."/>
            <person name="Land M."/>
            <person name="Hauser L."/>
            <person name="Chang Y.J."/>
            <person name="Jeffries C.D."/>
            <person name="Kopitz M."/>
            <person name="Bruce D."/>
            <person name="Goodwin L."/>
            <person name="Pitluck S."/>
            <person name="Ovchinnikova G."/>
            <person name="Pati A."/>
            <person name="Ivanova N."/>
            <person name="Mavrommatis K."/>
            <person name="Chen A."/>
            <person name="Palaniappan K."/>
            <person name="Chain P."/>
            <person name="Bristow J."/>
            <person name="Eisen J.A."/>
            <person name="Markowitz V."/>
            <person name="Hugenholtz P."/>
            <person name="Goker M."/>
            <person name="Rohde M."/>
            <person name="Kyrpides N.C."/>
            <person name="Klenk H.P."/>
        </authorList>
    </citation>
    <scope>NUCLEOTIDE SEQUENCE [LARGE SCALE GENOMIC DNA]</scope>
    <source>
        <strain evidence="2">ATCC 700827 / DSM 18053 / CIP 107007 / KCTC 52180 / NS114</strain>
    </source>
</reference>
<keyword evidence="2" id="KW-1185">Reference proteome</keyword>
<dbReference type="AlphaFoldDB" id="C6VSQ6"/>
<name>C6VSQ6_DYAFD</name>
<dbReference type="KEGG" id="dfe:Dfer_1636"/>
<gene>
    <name evidence="1" type="ordered locus">Dfer_1636</name>
</gene>
<sequence length="324" mass="35344">MILQIAKWLLLLIAFKLIVALVVAQCYTDPRRDITARKKHLSAFNPNVVFIGTSRTLYGIDPALFDSLNHQKTRSYNFGIFSLSPYSAIQLASDMLTENPGVTTIYIELSALEYSTVALQPQEVIPDAVFRAQVMSDAPAIGTSEKIGSFLSGLNTTLFQMVSIAPQILSAKKAIKPENDPVEGNADLHANGHQSVAGALPATNERIIANKTSTEAMPAIHKPAAPNAFYLAQLSGLVARARQQGKQVIFYYPNSITAAEQRVLAQVAPFLPDAQCIPLPAPPLLDSLFTPGNLFDAHHLNQRGASAYTRFFREEAAKRISVNR</sequence>
<evidence type="ECO:0000313" key="2">
    <source>
        <dbReference type="Proteomes" id="UP000002011"/>
    </source>
</evidence>
<evidence type="ECO:0000313" key="1">
    <source>
        <dbReference type="EMBL" id="ACT92878.1"/>
    </source>
</evidence>
<dbReference type="HOGENOM" id="CLU_857212_0_0_10"/>
<dbReference type="Proteomes" id="UP000002011">
    <property type="component" value="Chromosome"/>
</dbReference>
<dbReference type="EMBL" id="CP001619">
    <property type="protein sequence ID" value="ACT92878.1"/>
    <property type="molecule type" value="Genomic_DNA"/>
</dbReference>
<organism evidence="1 2">
    <name type="scientific">Dyadobacter fermentans (strain ATCC 700827 / DSM 18053 / CIP 107007 / KCTC 52180 / NS114)</name>
    <dbReference type="NCBI Taxonomy" id="471854"/>
    <lineage>
        <taxon>Bacteria</taxon>
        <taxon>Pseudomonadati</taxon>
        <taxon>Bacteroidota</taxon>
        <taxon>Cytophagia</taxon>
        <taxon>Cytophagales</taxon>
        <taxon>Spirosomataceae</taxon>
        <taxon>Dyadobacter</taxon>
    </lineage>
</organism>
<dbReference type="STRING" id="471854.Dfer_1636"/>